<protein>
    <submittedName>
        <fullName evidence="1">Uncharacterized protein</fullName>
    </submittedName>
</protein>
<name>A0A177KN61_9BACI</name>
<dbReference type="RefSeq" id="WP_018395703.1">
    <property type="nucleotide sequence ID" value="NZ_LQWZ01000034.1"/>
</dbReference>
<accession>A0A177KN61</accession>
<dbReference type="Proteomes" id="UP000077271">
    <property type="component" value="Unassembled WGS sequence"/>
</dbReference>
<evidence type="ECO:0000313" key="2">
    <source>
        <dbReference type="Proteomes" id="UP000077271"/>
    </source>
</evidence>
<dbReference type="EMBL" id="LQWZ01000034">
    <property type="protein sequence ID" value="OAH54011.1"/>
    <property type="molecule type" value="Genomic_DNA"/>
</dbReference>
<sequence>MKKLKDTLKSNAEISEQVKFKTTEEDTASRRIFPEDHKTLKRLAFEMDKTIIEVLNDVLKHAQSKKFSVDRYNKYERFRSPIKNHKSVRIPNEMSDFVKEHSKWERASL</sequence>
<organism evidence="1 2">
    <name type="scientific">Domibacillus aminovorans</name>
    <dbReference type="NCBI Taxonomy" id="29332"/>
    <lineage>
        <taxon>Bacteria</taxon>
        <taxon>Bacillati</taxon>
        <taxon>Bacillota</taxon>
        <taxon>Bacilli</taxon>
        <taxon>Bacillales</taxon>
        <taxon>Bacillaceae</taxon>
        <taxon>Domibacillus</taxon>
    </lineage>
</organism>
<gene>
    <name evidence="1" type="ORF">AWH48_09590</name>
</gene>
<evidence type="ECO:0000313" key="1">
    <source>
        <dbReference type="EMBL" id="OAH54011.1"/>
    </source>
</evidence>
<reference evidence="1 2" key="1">
    <citation type="submission" date="2016-01" db="EMBL/GenBank/DDBJ databases">
        <title>Investigation of taxonomic status of Bacillus aminovorans.</title>
        <authorList>
            <person name="Verma A."/>
            <person name="Pal Y."/>
            <person name="Krishnamurthi S."/>
        </authorList>
    </citation>
    <scope>NUCLEOTIDE SEQUENCE [LARGE SCALE GENOMIC DNA]</scope>
    <source>
        <strain evidence="1 2">DSM 4337</strain>
    </source>
</reference>
<dbReference type="AlphaFoldDB" id="A0A177KN61"/>
<comment type="caution">
    <text evidence="1">The sequence shown here is derived from an EMBL/GenBank/DDBJ whole genome shotgun (WGS) entry which is preliminary data.</text>
</comment>
<proteinExistence type="predicted"/>